<dbReference type="eggNOG" id="ENOG502RD3J">
    <property type="taxonomic scope" value="Eukaryota"/>
</dbReference>
<name>A0A151PIY3_ALLMI</name>
<dbReference type="InterPro" id="IPR028850">
    <property type="entry name" value="MUC16"/>
</dbReference>
<feature type="domain" description="SEA" evidence="1">
    <location>
        <begin position="1"/>
        <end position="122"/>
    </location>
</feature>
<evidence type="ECO:0000313" key="2">
    <source>
        <dbReference type="EMBL" id="KYO48942.1"/>
    </source>
</evidence>
<protein>
    <recommendedName>
        <fullName evidence="1">SEA domain-containing protein</fullName>
    </recommendedName>
</protein>
<proteinExistence type="predicted"/>
<keyword evidence="3" id="KW-1185">Reference proteome</keyword>
<organism evidence="2 3">
    <name type="scientific">Alligator mississippiensis</name>
    <name type="common">American alligator</name>
    <dbReference type="NCBI Taxonomy" id="8496"/>
    <lineage>
        <taxon>Eukaryota</taxon>
        <taxon>Metazoa</taxon>
        <taxon>Chordata</taxon>
        <taxon>Craniata</taxon>
        <taxon>Vertebrata</taxon>
        <taxon>Euteleostomi</taxon>
        <taxon>Archelosauria</taxon>
        <taxon>Archosauria</taxon>
        <taxon>Crocodylia</taxon>
        <taxon>Alligatoridae</taxon>
        <taxon>Alligatorinae</taxon>
        <taxon>Alligator</taxon>
    </lineage>
</organism>
<dbReference type="SUPFAM" id="SSF82671">
    <property type="entry name" value="SEA domain"/>
    <property type="match status" value="1"/>
</dbReference>
<sequence length="132" mass="14786">MIEQFTVNFTITNLQYSTALGTPGSNTFNATEKNLAHLLNPIFRESSIGPAYLECKVMAYRPVRDRGNTGVDAACTYRNDSTRPPFDRVRVYHEVHNRTNGVTQLGPYTLDEGSLYINGYNEAPALPSEYMS</sequence>
<gene>
    <name evidence="2" type="ORF">Y1Q_0011908</name>
</gene>
<dbReference type="STRING" id="8496.A0A151PIY3"/>
<dbReference type="Gene3D" id="3.30.70.960">
    <property type="entry name" value="SEA domain"/>
    <property type="match status" value="1"/>
</dbReference>
<dbReference type="EMBL" id="AKHW03000170">
    <property type="protein sequence ID" value="KYO48942.1"/>
    <property type="molecule type" value="Genomic_DNA"/>
</dbReference>
<dbReference type="PANTHER" id="PTHR14672:SF1">
    <property type="entry name" value="MUCIN-16"/>
    <property type="match status" value="1"/>
</dbReference>
<dbReference type="AlphaFoldDB" id="A0A151PIY3"/>
<dbReference type="PROSITE" id="PS50024">
    <property type="entry name" value="SEA"/>
    <property type="match status" value="1"/>
</dbReference>
<evidence type="ECO:0000259" key="1">
    <source>
        <dbReference type="PROSITE" id="PS50024"/>
    </source>
</evidence>
<comment type="caution">
    <text evidence="2">The sequence shown here is derived from an EMBL/GenBank/DDBJ whole genome shotgun (WGS) entry which is preliminary data.</text>
</comment>
<accession>A0A151PIY3</accession>
<evidence type="ECO:0000313" key="3">
    <source>
        <dbReference type="Proteomes" id="UP000050525"/>
    </source>
</evidence>
<dbReference type="Proteomes" id="UP000050525">
    <property type="component" value="Unassembled WGS sequence"/>
</dbReference>
<dbReference type="InterPro" id="IPR036364">
    <property type="entry name" value="SEA_dom_sf"/>
</dbReference>
<dbReference type="InterPro" id="IPR000082">
    <property type="entry name" value="SEA_dom"/>
</dbReference>
<dbReference type="PANTHER" id="PTHR14672">
    <property type="entry name" value="MUCIN-16"/>
    <property type="match status" value="1"/>
</dbReference>
<dbReference type="FunFam" id="3.30.70.960:FF:000003">
    <property type="entry name" value="MUC16 isoform 1"/>
    <property type="match status" value="1"/>
</dbReference>
<dbReference type="Pfam" id="PF01390">
    <property type="entry name" value="SEA"/>
    <property type="match status" value="1"/>
</dbReference>
<reference evidence="2 3" key="1">
    <citation type="journal article" date="2012" name="Genome Biol.">
        <title>Sequencing three crocodilian genomes to illuminate the evolution of archosaurs and amniotes.</title>
        <authorList>
            <person name="St John J.A."/>
            <person name="Braun E.L."/>
            <person name="Isberg S.R."/>
            <person name="Miles L.G."/>
            <person name="Chong A.Y."/>
            <person name="Gongora J."/>
            <person name="Dalzell P."/>
            <person name="Moran C."/>
            <person name="Bed'hom B."/>
            <person name="Abzhanov A."/>
            <person name="Burgess S.C."/>
            <person name="Cooksey A.M."/>
            <person name="Castoe T.A."/>
            <person name="Crawford N.G."/>
            <person name="Densmore L.D."/>
            <person name="Drew J.C."/>
            <person name="Edwards S.V."/>
            <person name="Faircloth B.C."/>
            <person name="Fujita M.K."/>
            <person name="Greenwold M.J."/>
            <person name="Hoffmann F.G."/>
            <person name="Howard J.M."/>
            <person name="Iguchi T."/>
            <person name="Janes D.E."/>
            <person name="Khan S.Y."/>
            <person name="Kohno S."/>
            <person name="de Koning A.J."/>
            <person name="Lance S.L."/>
            <person name="McCarthy F.M."/>
            <person name="McCormack J.E."/>
            <person name="Merchant M.E."/>
            <person name="Peterson D.G."/>
            <person name="Pollock D.D."/>
            <person name="Pourmand N."/>
            <person name="Raney B.J."/>
            <person name="Roessler K.A."/>
            <person name="Sanford J.R."/>
            <person name="Sawyer R.H."/>
            <person name="Schmidt C.J."/>
            <person name="Triplett E.W."/>
            <person name="Tuberville T.D."/>
            <person name="Venegas-Anaya M."/>
            <person name="Howard J.T."/>
            <person name="Jarvis E.D."/>
            <person name="Guillette L.J.Jr."/>
            <person name="Glenn T.C."/>
            <person name="Green R.E."/>
            <person name="Ray D.A."/>
        </authorList>
    </citation>
    <scope>NUCLEOTIDE SEQUENCE [LARGE SCALE GENOMIC DNA]</scope>
    <source>
        <strain evidence="2">KSC_2009_1</strain>
    </source>
</reference>